<evidence type="ECO:0000313" key="2">
    <source>
        <dbReference type="Proteomes" id="UP000233435"/>
    </source>
</evidence>
<dbReference type="EMBL" id="PJEO01000009">
    <property type="protein sequence ID" value="PKQ46678.1"/>
    <property type="molecule type" value="Genomic_DNA"/>
</dbReference>
<reference evidence="1 2" key="1">
    <citation type="submission" date="2017-12" db="EMBL/GenBank/DDBJ databases">
        <title>Confluentibacter flavum sp. nov., isolated from the saline lake.</title>
        <authorList>
            <person name="Yu L."/>
        </authorList>
    </citation>
    <scope>NUCLEOTIDE SEQUENCE [LARGE SCALE GENOMIC DNA]</scope>
    <source>
        <strain evidence="1 2">3B</strain>
    </source>
</reference>
<dbReference type="RefSeq" id="WP_106658120.1">
    <property type="nucleotide sequence ID" value="NZ_PJEO01000009.1"/>
</dbReference>
<dbReference type="Proteomes" id="UP000233435">
    <property type="component" value="Unassembled WGS sequence"/>
</dbReference>
<dbReference type="OrthoDB" id="1490915at2"/>
<dbReference type="InterPro" id="IPR029063">
    <property type="entry name" value="SAM-dependent_MTases_sf"/>
</dbReference>
<organism evidence="1 2">
    <name type="scientific">Confluentibacter flavum</name>
    <dbReference type="NCBI Taxonomy" id="1909700"/>
    <lineage>
        <taxon>Bacteria</taxon>
        <taxon>Pseudomonadati</taxon>
        <taxon>Bacteroidota</taxon>
        <taxon>Flavobacteriia</taxon>
        <taxon>Flavobacteriales</taxon>
        <taxon>Flavobacteriaceae</taxon>
        <taxon>Confluentibacter</taxon>
    </lineage>
</organism>
<name>A0A2N3HPA2_9FLAO</name>
<protein>
    <recommendedName>
        <fullName evidence="3">Methyltransferase</fullName>
    </recommendedName>
</protein>
<dbReference type="SUPFAM" id="SSF53335">
    <property type="entry name" value="S-adenosyl-L-methionine-dependent methyltransferases"/>
    <property type="match status" value="1"/>
</dbReference>
<evidence type="ECO:0000313" key="1">
    <source>
        <dbReference type="EMBL" id="PKQ46678.1"/>
    </source>
</evidence>
<dbReference type="AlphaFoldDB" id="A0A2N3HPA2"/>
<keyword evidence="2" id="KW-1185">Reference proteome</keyword>
<sequence length="293" mass="35293">MKFHKLKSNIFKILDKLPNKIGYYIYHQLQKKSFLKIEDKIYANQNSYEKIKYILRKNDLSLENNNILEIGSGWLPLMPYILKINENINIIYTYDINKHYNNKRILMVHSYFKTHDFELKKSNGLYLPDFIKYNPKQNLVNSKLPKNVKLYFSRFVLEHVTPEDLDNMHRKLFDHMEEDAAILHLISPSDHRAYSDSSLSYYDFLKYSQSEWDNIQTKFDYHNRLRLPQYIDIFEKIGFKILYLEYDKVSNNSKKYEDYKKLKIHSDYVKFNEEQLLAGSINILLRKPAATKK</sequence>
<gene>
    <name evidence="1" type="ORF">CSW08_01380</name>
</gene>
<proteinExistence type="predicted"/>
<evidence type="ECO:0008006" key="3">
    <source>
        <dbReference type="Google" id="ProtNLM"/>
    </source>
</evidence>
<dbReference type="Gene3D" id="3.40.50.150">
    <property type="entry name" value="Vaccinia Virus protein VP39"/>
    <property type="match status" value="1"/>
</dbReference>
<accession>A0A2N3HPA2</accession>
<comment type="caution">
    <text evidence="1">The sequence shown here is derived from an EMBL/GenBank/DDBJ whole genome shotgun (WGS) entry which is preliminary data.</text>
</comment>